<proteinExistence type="predicted"/>
<sequence length="280" mass="30075">MGLESMVACKQQDGNKKARPADMQALKCPRCDSANTKFCYYNNYSLSQPRYFCKSCRRYWTKGGTLRNVPVGGGCRKNKRSSSTSSSSSSSKRSQDHPLPSPIPSMPPLSYDSNDLNLAIATLQKQNSAHLGLEDHDFSIWAHSQALGSFSGGVSSSSGLFDAIRSSGFLENPSGGNGIQNLYYDDQNGMMSSGAHDMGMPTASPYGEYAVSTTASTAMTTVKQEMRGGRDGDGRILWGFPWQNTGAGDGNGSDLDSATRLNWNGIGPSNWQGLLNSSLT</sequence>
<dbReference type="AlphaFoldDB" id="A0A8X8XM39"/>
<feature type="region of interest" description="Disordered" evidence="10">
    <location>
        <begin position="71"/>
        <end position="108"/>
    </location>
</feature>
<dbReference type="InterPro" id="IPR003851">
    <property type="entry name" value="Znf_Dof"/>
</dbReference>
<dbReference type="PANTHER" id="PTHR31992:SF141">
    <property type="entry name" value="DOF ZINC FINGER PROTEIN DOF1.4"/>
    <property type="match status" value="1"/>
</dbReference>
<protein>
    <recommendedName>
        <fullName evidence="9">Dof zinc finger protein</fullName>
    </recommendedName>
</protein>
<evidence type="ECO:0000256" key="1">
    <source>
        <dbReference type="ARBA" id="ARBA00022723"/>
    </source>
</evidence>
<dbReference type="PROSITE" id="PS50884">
    <property type="entry name" value="ZF_DOF_2"/>
    <property type="match status" value="1"/>
</dbReference>
<comment type="caution">
    <text evidence="12">The sequence shown here is derived from an EMBL/GenBank/DDBJ whole genome shotgun (WGS) entry which is preliminary data.</text>
</comment>
<evidence type="ECO:0000256" key="4">
    <source>
        <dbReference type="ARBA" id="ARBA00023015"/>
    </source>
</evidence>
<dbReference type="GO" id="GO:0005634">
    <property type="term" value="C:nucleus"/>
    <property type="evidence" value="ECO:0007669"/>
    <property type="project" value="UniProtKB-SubCell"/>
</dbReference>
<feature type="domain" description="Dof-type" evidence="11">
    <location>
        <begin position="26"/>
        <end position="80"/>
    </location>
</feature>
<keyword evidence="2 8" id="KW-0863">Zinc-finger</keyword>
<evidence type="ECO:0000256" key="9">
    <source>
        <dbReference type="RuleBase" id="RU369094"/>
    </source>
</evidence>
<comment type="function">
    <text evidence="9">Transcription factor that binds specifically to a 5'-AA[AG]G-3' consensus core sequence.</text>
</comment>
<keyword evidence="7 8" id="KW-0539">Nucleus</keyword>
<dbReference type="GO" id="GO:0003677">
    <property type="term" value="F:DNA binding"/>
    <property type="evidence" value="ECO:0007669"/>
    <property type="project" value="UniProtKB-UniRule"/>
</dbReference>
<dbReference type="PROSITE" id="PS01361">
    <property type="entry name" value="ZF_DOF_1"/>
    <property type="match status" value="1"/>
</dbReference>
<evidence type="ECO:0000256" key="7">
    <source>
        <dbReference type="ARBA" id="ARBA00023242"/>
    </source>
</evidence>
<evidence type="ECO:0000256" key="6">
    <source>
        <dbReference type="ARBA" id="ARBA00023163"/>
    </source>
</evidence>
<evidence type="ECO:0000259" key="11">
    <source>
        <dbReference type="PROSITE" id="PS50884"/>
    </source>
</evidence>
<evidence type="ECO:0000313" key="13">
    <source>
        <dbReference type="Proteomes" id="UP000298416"/>
    </source>
</evidence>
<gene>
    <name evidence="12" type="ORF">SASPL_122840</name>
</gene>
<feature type="compositionally biased region" description="Low complexity" evidence="10">
    <location>
        <begin position="81"/>
        <end position="92"/>
    </location>
</feature>
<organism evidence="12">
    <name type="scientific">Salvia splendens</name>
    <name type="common">Scarlet sage</name>
    <dbReference type="NCBI Taxonomy" id="180675"/>
    <lineage>
        <taxon>Eukaryota</taxon>
        <taxon>Viridiplantae</taxon>
        <taxon>Streptophyta</taxon>
        <taxon>Embryophyta</taxon>
        <taxon>Tracheophyta</taxon>
        <taxon>Spermatophyta</taxon>
        <taxon>Magnoliopsida</taxon>
        <taxon>eudicotyledons</taxon>
        <taxon>Gunneridae</taxon>
        <taxon>Pentapetalae</taxon>
        <taxon>asterids</taxon>
        <taxon>lamiids</taxon>
        <taxon>Lamiales</taxon>
        <taxon>Lamiaceae</taxon>
        <taxon>Nepetoideae</taxon>
        <taxon>Mentheae</taxon>
        <taxon>Salviinae</taxon>
        <taxon>Salvia</taxon>
        <taxon>Salvia subgen. Calosphace</taxon>
        <taxon>core Calosphace</taxon>
    </lineage>
</organism>
<dbReference type="EMBL" id="PNBA02000008">
    <property type="protein sequence ID" value="KAG6415429.1"/>
    <property type="molecule type" value="Genomic_DNA"/>
</dbReference>
<keyword evidence="6 9" id="KW-0804">Transcription</keyword>
<dbReference type="GO" id="GO:0003700">
    <property type="term" value="F:DNA-binding transcription factor activity"/>
    <property type="evidence" value="ECO:0007669"/>
    <property type="project" value="UniProtKB-UniRule"/>
</dbReference>
<reference evidence="12" key="1">
    <citation type="submission" date="2018-01" db="EMBL/GenBank/DDBJ databases">
        <authorList>
            <person name="Mao J.F."/>
        </authorList>
    </citation>
    <scope>NUCLEOTIDE SEQUENCE</scope>
    <source>
        <strain evidence="12">Huo1</strain>
        <tissue evidence="12">Leaf</tissue>
    </source>
</reference>
<dbReference type="Proteomes" id="UP000298416">
    <property type="component" value="Unassembled WGS sequence"/>
</dbReference>
<dbReference type="GO" id="GO:0008270">
    <property type="term" value="F:zinc ion binding"/>
    <property type="evidence" value="ECO:0007669"/>
    <property type="project" value="UniProtKB-KW"/>
</dbReference>
<evidence type="ECO:0000256" key="10">
    <source>
        <dbReference type="SAM" id="MobiDB-lite"/>
    </source>
</evidence>
<keyword evidence="3 9" id="KW-0862">Zinc</keyword>
<dbReference type="Pfam" id="PF02701">
    <property type="entry name" value="Zn_ribbon_Dof"/>
    <property type="match status" value="1"/>
</dbReference>
<dbReference type="InterPro" id="IPR045174">
    <property type="entry name" value="Dof"/>
</dbReference>
<evidence type="ECO:0000256" key="8">
    <source>
        <dbReference type="PROSITE-ProRule" id="PRU00071"/>
    </source>
</evidence>
<accession>A0A8X8XM39</accession>
<reference evidence="12" key="2">
    <citation type="submission" date="2020-08" db="EMBL/GenBank/DDBJ databases">
        <title>Plant Genome Project.</title>
        <authorList>
            <person name="Zhang R.-G."/>
        </authorList>
    </citation>
    <scope>NUCLEOTIDE SEQUENCE</scope>
    <source>
        <strain evidence="12">Huo1</strain>
        <tissue evidence="12">Leaf</tissue>
    </source>
</reference>
<keyword evidence="13" id="KW-1185">Reference proteome</keyword>
<comment type="subcellular location">
    <subcellularLocation>
        <location evidence="8 9">Nucleus</location>
    </subcellularLocation>
</comment>
<evidence type="ECO:0000313" key="12">
    <source>
        <dbReference type="EMBL" id="KAG6415429.1"/>
    </source>
</evidence>
<evidence type="ECO:0000256" key="5">
    <source>
        <dbReference type="ARBA" id="ARBA00023125"/>
    </source>
</evidence>
<dbReference type="PANTHER" id="PTHR31992">
    <property type="entry name" value="DOF ZINC FINGER PROTEIN DOF1.4-RELATED"/>
    <property type="match status" value="1"/>
</dbReference>
<keyword evidence="4 9" id="KW-0805">Transcription regulation</keyword>
<evidence type="ECO:0000256" key="2">
    <source>
        <dbReference type="ARBA" id="ARBA00022771"/>
    </source>
</evidence>
<keyword evidence="1 9" id="KW-0479">Metal-binding</keyword>
<evidence type="ECO:0000256" key="3">
    <source>
        <dbReference type="ARBA" id="ARBA00022833"/>
    </source>
</evidence>
<name>A0A8X8XM39_SALSN</name>
<keyword evidence="5 8" id="KW-0238">DNA-binding</keyword>